<organism evidence="9 10">
    <name type="scientific">Buchnera aphidicola subsp. Uroleucon sonchi</name>
    <dbReference type="NCBI Taxonomy" id="118118"/>
    <lineage>
        <taxon>Bacteria</taxon>
        <taxon>Pseudomonadati</taxon>
        <taxon>Pseudomonadota</taxon>
        <taxon>Gammaproteobacteria</taxon>
        <taxon>Enterobacterales</taxon>
        <taxon>Erwiniaceae</taxon>
        <taxon>Buchnera</taxon>
    </lineage>
</organism>
<keyword evidence="6" id="KW-0653">Protein transport</keyword>
<proteinExistence type="inferred from homology"/>
<dbReference type="GO" id="GO:0044781">
    <property type="term" value="P:bacterial-type flagellum organization"/>
    <property type="evidence" value="ECO:0007669"/>
    <property type="project" value="UniProtKB-KW"/>
</dbReference>
<keyword evidence="7" id="KW-1006">Bacterial flagellum protein export</keyword>
<evidence type="ECO:0000256" key="3">
    <source>
        <dbReference type="ARBA" id="ARBA00016507"/>
    </source>
</evidence>
<dbReference type="InterPro" id="IPR051472">
    <property type="entry name" value="T3SS_Stator/FliH"/>
</dbReference>
<sequence length="216" mass="25565">MSNLNTNKKWVNWFPEEVFLKNINNNQTILYNIEKIKKEDFCINNNVNNISKELSINKTNTEIHKEAFKKGFLEGKMAHDILTKKLNNLCLSFEKDLSTFENQLYSAVLKIVIKISSYIIGKNINIDQSILIKNIKKIFNENGSFLKHPRILVHPDNKILLENTFKKFIKNYQWRLEYDDNIDINGCKVISEDSYIDSTVDARWEELYRLIFSEEY</sequence>
<dbReference type="AlphaFoldDB" id="A0A6C1F5X5"/>
<keyword evidence="9" id="KW-0282">Flagellum</keyword>
<evidence type="ECO:0000256" key="6">
    <source>
        <dbReference type="ARBA" id="ARBA00022927"/>
    </source>
</evidence>
<keyword evidence="5" id="KW-1005">Bacterial flagellum biogenesis</keyword>
<comment type="function">
    <text evidence="1">Needed for flagellar regrowth and assembly.</text>
</comment>
<comment type="similarity">
    <text evidence="2">Belongs to the FliH family.</text>
</comment>
<dbReference type="PANTHER" id="PTHR34982:SF1">
    <property type="entry name" value="FLAGELLAR ASSEMBLY PROTEIN FLIH"/>
    <property type="match status" value="1"/>
</dbReference>
<evidence type="ECO:0000313" key="9">
    <source>
        <dbReference type="EMBL" id="QIE01831.1"/>
    </source>
</evidence>
<evidence type="ECO:0000256" key="4">
    <source>
        <dbReference type="ARBA" id="ARBA00022448"/>
    </source>
</evidence>
<dbReference type="EMBL" id="CP047588">
    <property type="protein sequence ID" value="QIE01831.1"/>
    <property type="molecule type" value="Genomic_DNA"/>
</dbReference>
<dbReference type="RefSeq" id="WP_163118927.1">
    <property type="nucleotide sequence ID" value="NZ_CP047588.1"/>
</dbReference>
<evidence type="ECO:0000256" key="2">
    <source>
        <dbReference type="ARBA" id="ARBA00006602"/>
    </source>
</evidence>
<dbReference type="InterPro" id="IPR018035">
    <property type="entry name" value="Flagellar_FliH/T3SS_HrpE"/>
</dbReference>
<reference evidence="9 10" key="1">
    <citation type="submission" date="2020-01" db="EMBL/GenBank/DDBJ databases">
        <title>Complete genome of Buchnera aphidicola isolated from Chaitophorus populeti.</title>
        <authorList>
            <person name="Park J."/>
            <person name="Xi H."/>
        </authorList>
    </citation>
    <scope>NUCLEOTIDE SEQUENCE [LARGE SCALE GENOMIC DNA]</scope>
    <source>
        <strain evidence="9 10">UsonBac</strain>
    </source>
</reference>
<dbReference type="Pfam" id="PF02108">
    <property type="entry name" value="FliH"/>
    <property type="match status" value="1"/>
</dbReference>
<evidence type="ECO:0000256" key="7">
    <source>
        <dbReference type="ARBA" id="ARBA00023225"/>
    </source>
</evidence>
<evidence type="ECO:0000256" key="5">
    <source>
        <dbReference type="ARBA" id="ARBA00022795"/>
    </source>
</evidence>
<accession>A0A6C1F5X5</accession>
<evidence type="ECO:0000259" key="8">
    <source>
        <dbReference type="Pfam" id="PF02108"/>
    </source>
</evidence>
<dbReference type="PANTHER" id="PTHR34982">
    <property type="entry name" value="YOP PROTEINS TRANSLOCATION PROTEIN L"/>
    <property type="match status" value="1"/>
</dbReference>
<keyword evidence="9" id="KW-0969">Cilium</keyword>
<gene>
    <name evidence="9" type="ORF">GUU85_00355</name>
</gene>
<evidence type="ECO:0000313" key="10">
    <source>
        <dbReference type="Proteomes" id="UP000502958"/>
    </source>
</evidence>
<dbReference type="GO" id="GO:0015031">
    <property type="term" value="P:protein transport"/>
    <property type="evidence" value="ECO:0007669"/>
    <property type="project" value="UniProtKB-KW"/>
</dbReference>
<keyword evidence="9" id="KW-0966">Cell projection</keyword>
<evidence type="ECO:0000256" key="1">
    <source>
        <dbReference type="ARBA" id="ARBA00003041"/>
    </source>
</evidence>
<dbReference type="Proteomes" id="UP000502958">
    <property type="component" value="Chromosome"/>
</dbReference>
<keyword evidence="4" id="KW-0813">Transport</keyword>
<feature type="domain" description="Flagellar assembly protein FliH/Type III secretion system HrpE" evidence="8">
    <location>
        <begin position="83"/>
        <end position="207"/>
    </location>
</feature>
<dbReference type="GO" id="GO:0005829">
    <property type="term" value="C:cytosol"/>
    <property type="evidence" value="ECO:0007669"/>
    <property type="project" value="TreeGrafter"/>
</dbReference>
<name>A0A6C1F5X5_BUCUN</name>
<protein>
    <recommendedName>
        <fullName evidence="3">Flagellar assembly protein FliH</fullName>
    </recommendedName>
</protein>